<feature type="domain" description="PPM-type phosphatase" evidence="4">
    <location>
        <begin position="107"/>
        <end position="393"/>
    </location>
</feature>
<sequence>MMKIRFNYVIYMVTIKIDFTSHKPSFCKNIIACNFFIVIYNIMNTEVDDMFVDADSVNTGVDNITFAKKYPHLSEPLTRRDICKNTSNPKYWEHNKYDFSKPSPLNHAAATSIIGTRSTMEDTYVITRFENGAEFYGVFDGHGGWQYSVFLENELTNRLSQAATLANLNCENPTEVTEFIKNFCHDLGREFYEIKDCLDTGSTAVFALKYKKFVYVVNIGDSAIFIFDSTGKILLKTEGHKHKPHYKDEKERITKCGSYVSCGRVEGELAVSRAFGDNKYSKKIFDNYPGSNGVVIVEPLVYTFELPEHVDLNNHIYMVAGSDGLWDYCLFDPIPKQSSDENSESSGESDGYYFPKMVEIITSNPPKEASQKLVHLAYNTPVRDNITAVVVNLTN</sequence>
<dbReference type="GeneID" id="80517770"/>
<dbReference type="InterPro" id="IPR000222">
    <property type="entry name" value="PP2C_BS"/>
</dbReference>
<name>A0A6N1NRM8_9VIRU</name>
<evidence type="ECO:0000256" key="3">
    <source>
        <dbReference type="ARBA" id="ARBA00022912"/>
    </source>
</evidence>
<protein>
    <recommendedName>
        <fullName evidence="4">PPM-type phosphatase domain-containing protein</fullName>
    </recommendedName>
</protein>
<evidence type="ECO:0000256" key="1">
    <source>
        <dbReference type="ARBA" id="ARBA00022723"/>
    </source>
</evidence>
<dbReference type="RefSeq" id="YP_010781079.1">
    <property type="nucleotide sequence ID" value="NC_075038.1"/>
</dbReference>
<keyword evidence="1" id="KW-0479">Metal-binding</keyword>
<keyword evidence="2" id="KW-0378">Hydrolase</keyword>
<reference evidence="5" key="2">
    <citation type="journal article" date="2018" name="Nat. Commun.">
        <title>Tailed giant Tupanvirus possesses the most complete translational apparatus of the known virosphere.</title>
        <authorList>
            <person name="Abrahao J."/>
            <person name="Silva L."/>
            <person name="Silva L.S."/>
            <person name="Khalil J.Y.B."/>
            <person name="Rodrigues R."/>
            <person name="Arantes T."/>
            <person name="Assis F."/>
            <person name="Boratto P."/>
            <person name="Andrade M."/>
            <person name="Kroon E.G."/>
            <person name="Ribeiro B."/>
            <person name="Bergier I."/>
            <person name="Seligmann H."/>
            <person name="Ghigo E."/>
            <person name="Colson P."/>
            <person name="Levasseur A."/>
            <person name="Kroemer G."/>
            <person name="Raoult D."/>
            <person name="La Scola B."/>
        </authorList>
    </citation>
    <scope>NUCLEOTIDE SEQUENCE [LARGE SCALE GENOMIC DNA]</scope>
    <source>
        <strain evidence="5">Deep ocean</strain>
    </source>
</reference>
<dbReference type="PROSITE" id="PS01032">
    <property type="entry name" value="PPM_1"/>
    <property type="match status" value="1"/>
</dbReference>
<organism evidence="5">
    <name type="scientific">Tupanvirus deep ocean</name>
    <dbReference type="NCBI Taxonomy" id="2126984"/>
    <lineage>
        <taxon>Viruses</taxon>
        <taxon>Varidnaviria</taxon>
        <taxon>Bamfordvirae</taxon>
        <taxon>Nucleocytoviricota</taxon>
        <taxon>Megaviricetes</taxon>
        <taxon>Imitervirales</taxon>
        <taxon>Mimiviridae</taxon>
        <taxon>Megamimivirinae</taxon>
        <taxon>Tupanvirus</taxon>
        <taxon>Tupanvirus altamarinense</taxon>
    </lineage>
</organism>
<dbReference type="InterPro" id="IPR001932">
    <property type="entry name" value="PPM-type_phosphatase-like_dom"/>
</dbReference>
<dbReference type="PROSITE" id="PS51746">
    <property type="entry name" value="PPM_2"/>
    <property type="match status" value="1"/>
</dbReference>
<dbReference type="CDD" id="cd00143">
    <property type="entry name" value="PP2Cc"/>
    <property type="match status" value="1"/>
</dbReference>
<dbReference type="SUPFAM" id="SSF81606">
    <property type="entry name" value="PP2C-like"/>
    <property type="match status" value="1"/>
</dbReference>
<dbReference type="EMBL" id="MF405918">
    <property type="protein sequence ID" value="QKU34448.1"/>
    <property type="molecule type" value="Genomic_DNA"/>
</dbReference>
<dbReference type="SMART" id="SM00332">
    <property type="entry name" value="PP2Cc"/>
    <property type="match status" value="1"/>
</dbReference>
<evidence type="ECO:0000313" key="5">
    <source>
        <dbReference type="EMBL" id="QKU34448.1"/>
    </source>
</evidence>
<reference evidence="5" key="1">
    <citation type="submission" date="2017-06" db="EMBL/GenBank/DDBJ databases">
        <authorList>
            <person name="Assis F.L."/>
            <person name="Abrahao J.S."/>
            <person name="Silva L."/>
            <person name="Khalil J.B."/>
            <person name="Rodrigues R."/>
            <person name="Silva L.S."/>
            <person name="Boratto P."/>
            <person name="Andrade M."/>
            <person name="Kroon E.G."/>
            <person name="Ribeiro B."/>
            <person name="Bergier I."/>
            <person name="Seligmann H."/>
            <person name="Ghigo E."/>
            <person name="Colson P."/>
            <person name="Levasseur A."/>
            <person name="Raoult D."/>
            <person name="Scola B.L."/>
        </authorList>
    </citation>
    <scope>NUCLEOTIDE SEQUENCE</scope>
    <source>
        <strain evidence="5">Deep ocean</strain>
    </source>
</reference>
<keyword evidence="3" id="KW-0904">Protein phosphatase</keyword>
<dbReference type="KEGG" id="vg:80517770"/>
<evidence type="ECO:0000256" key="2">
    <source>
        <dbReference type="ARBA" id="ARBA00022801"/>
    </source>
</evidence>
<dbReference type="InterPro" id="IPR036457">
    <property type="entry name" value="PPM-type-like_dom_sf"/>
</dbReference>
<proteinExistence type="predicted"/>
<evidence type="ECO:0000259" key="4">
    <source>
        <dbReference type="PROSITE" id="PS51746"/>
    </source>
</evidence>
<dbReference type="InterPro" id="IPR015655">
    <property type="entry name" value="PP2C"/>
</dbReference>
<dbReference type="GO" id="GO:0046872">
    <property type="term" value="F:metal ion binding"/>
    <property type="evidence" value="ECO:0007669"/>
    <property type="project" value="UniProtKB-KW"/>
</dbReference>
<accession>A0A6N1NRM8</accession>
<dbReference type="GO" id="GO:0004722">
    <property type="term" value="F:protein serine/threonine phosphatase activity"/>
    <property type="evidence" value="ECO:0007669"/>
    <property type="project" value="InterPro"/>
</dbReference>
<dbReference type="PANTHER" id="PTHR47992">
    <property type="entry name" value="PROTEIN PHOSPHATASE"/>
    <property type="match status" value="1"/>
</dbReference>
<dbReference type="Gene3D" id="3.60.40.10">
    <property type="entry name" value="PPM-type phosphatase domain"/>
    <property type="match status" value="1"/>
</dbReference>
<dbReference type="Pfam" id="PF00481">
    <property type="entry name" value="PP2C"/>
    <property type="match status" value="1"/>
</dbReference>